<keyword evidence="3" id="KW-1185">Reference proteome</keyword>
<keyword evidence="1" id="KW-1133">Transmembrane helix</keyword>
<name>A0ABV0EI85_9ENTE</name>
<evidence type="ECO:0000256" key="1">
    <source>
        <dbReference type="SAM" id="Phobius"/>
    </source>
</evidence>
<feature type="transmembrane region" description="Helical" evidence="1">
    <location>
        <begin position="235"/>
        <end position="256"/>
    </location>
</feature>
<sequence>MMKKDLLVKVKQLLLIFAAFFLCLTIYTQVGYAAVEDFVYVEDQYGERWRPGEMTSTNIFTTIIVDTAAKTTAGGEKLVAPGTSGEYSFTIHNTYEHPIDYTVIGKDQNIDELPLDFKLRVANGPWITEGSDRWNLWSNTFPLSYTRKLESGMSETINLQWQWPFERSRDLGDTNYGEIAKTRELIYQLTLNVLVETDDGQGKPKPVDTSVNDRKVSGFFSDKKWRTYPQTGESLAKASIVIGFLILFFVFIIFRLRKGQQDENNR</sequence>
<evidence type="ECO:0000313" key="3">
    <source>
        <dbReference type="Proteomes" id="UP000664357"/>
    </source>
</evidence>
<keyword evidence="1" id="KW-0812">Transmembrane</keyword>
<dbReference type="RefSeq" id="WP_242704557.1">
    <property type="nucleotide sequence ID" value="NZ_JAFREL020000001.1"/>
</dbReference>
<dbReference type="EMBL" id="JAFREL020000001">
    <property type="protein sequence ID" value="MEO1768355.1"/>
    <property type="molecule type" value="Genomic_DNA"/>
</dbReference>
<dbReference type="Proteomes" id="UP000664357">
    <property type="component" value="Unassembled WGS sequence"/>
</dbReference>
<keyword evidence="1" id="KW-0472">Membrane</keyword>
<comment type="caution">
    <text evidence="2">The sequence shown here is derived from an EMBL/GenBank/DDBJ whole genome shotgun (WGS) entry which is preliminary data.</text>
</comment>
<accession>A0ABV0EI85</accession>
<organism evidence="2 3">
    <name type="scientific">Candidatus Enterococcus ferrettii</name>
    <dbReference type="NCBI Taxonomy" id="2815324"/>
    <lineage>
        <taxon>Bacteria</taxon>
        <taxon>Bacillati</taxon>
        <taxon>Bacillota</taxon>
        <taxon>Bacilli</taxon>
        <taxon>Lactobacillales</taxon>
        <taxon>Enterococcaceae</taxon>
        <taxon>Enterococcus</taxon>
    </lineage>
</organism>
<evidence type="ECO:0000313" key="2">
    <source>
        <dbReference type="EMBL" id="MEO1768355.1"/>
    </source>
</evidence>
<dbReference type="NCBIfam" id="TIGR01167">
    <property type="entry name" value="LPXTG_anchor"/>
    <property type="match status" value="1"/>
</dbReference>
<reference evidence="2 3" key="1">
    <citation type="submission" date="2021-03" db="EMBL/GenBank/DDBJ databases">
        <authorList>
            <person name="Gilmore M.S."/>
            <person name="Schwartzman J."/>
            <person name="Van Tyne D."/>
            <person name="Martin M."/>
            <person name="Earl A.M."/>
            <person name="Manson A.L."/>
            <person name="Straub T."/>
            <person name="Salamzade R."/>
            <person name="Saavedra J."/>
            <person name="Lebreton F."/>
            <person name="Prichula J."/>
            <person name="Schaufler K."/>
            <person name="Gaca A."/>
            <person name="Sgardioli B."/>
            <person name="Wagenaar J."/>
            <person name="Strong T."/>
        </authorList>
    </citation>
    <scope>NUCLEOTIDE SEQUENCE [LARGE SCALE GENOMIC DNA]</scope>
    <source>
        <strain evidence="2 3">665A</strain>
    </source>
</reference>
<reference evidence="2 3" key="2">
    <citation type="submission" date="2024-02" db="EMBL/GenBank/DDBJ databases">
        <title>The Genome Sequence of Enterococcus sp. DIV0159.</title>
        <authorList>
            <person name="Earl A."/>
            <person name="Manson A."/>
            <person name="Gilmore M."/>
            <person name="Sanders J."/>
            <person name="Shea T."/>
            <person name="Howe W."/>
            <person name="Livny J."/>
            <person name="Cuomo C."/>
            <person name="Neafsey D."/>
            <person name="Birren B."/>
        </authorList>
    </citation>
    <scope>NUCLEOTIDE SEQUENCE [LARGE SCALE GENOMIC DNA]</scope>
    <source>
        <strain evidence="2 3">665A</strain>
    </source>
</reference>
<gene>
    <name evidence="2" type="ORF">JZO67_000266</name>
</gene>
<proteinExistence type="predicted"/>
<protein>
    <submittedName>
        <fullName evidence="2">Uncharacterized protein</fullName>
    </submittedName>
</protein>